<dbReference type="AlphaFoldDB" id="T0YZW4"/>
<dbReference type="EMBL" id="AUZY01010474">
    <property type="protein sequence ID" value="EQD38553.1"/>
    <property type="molecule type" value="Genomic_DNA"/>
</dbReference>
<reference evidence="1" key="2">
    <citation type="journal article" date="2014" name="ISME J.">
        <title>Microbial stratification in low pH oxic and suboxic macroscopic growths along an acid mine drainage.</title>
        <authorList>
            <person name="Mendez-Garcia C."/>
            <person name="Mesa V."/>
            <person name="Sprenger R.R."/>
            <person name="Richter M."/>
            <person name="Diez M.S."/>
            <person name="Solano J."/>
            <person name="Bargiela R."/>
            <person name="Golyshina O.V."/>
            <person name="Manteca A."/>
            <person name="Ramos J.L."/>
            <person name="Gallego J.R."/>
            <person name="Llorente I."/>
            <person name="Martins Dos Santos V.A."/>
            <person name="Jensen O.N."/>
            <person name="Pelaez A.I."/>
            <person name="Sanchez J."/>
            <person name="Ferrer M."/>
        </authorList>
    </citation>
    <scope>NUCLEOTIDE SEQUENCE</scope>
</reference>
<sequence length="453" mass="50586">FDLKDLGEFDRNPMVHLGSLSLTSYVARDYAPISQRVEGLVQILDAIPEHLAEARRRLGAKLPRPFLQLAVSMGRGLPAHFLEAEEFAAKADPLLGAQVAKVRRPAEAAITAFLAHIQDDLLPQSTEDFALGPPRFQRLLFVREGLETPFAEIEKAGWVDLKRNQARLAEIAAAEHSSEDTLFERLRQDHTSAADLIPTAQAEVEFTRRFVQDRELVSIPDPANCKVEETPAWGRALSTASMDSPGPFDTSSGQGIYYVTPVDAKWSAKEQEEWLRSLNRTMLRNITVHEVFPGHFLQFLHLRQSSGSLSRKVYMSPSFVEGWAHYCEQLVIEQGMGGRGTSDEVAQIHDALLRDCRLIASVGLHTRGLSVADATRLFETEAHFEHLPAEREAVRGTFNPEYFCYTLGKLAILRARSKHLEPRFGGSLLRFHDTLLGFGCPPIGLFDRLLAPV</sequence>
<evidence type="ECO:0000313" key="1">
    <source>
        <dbReference type="EMBL" id="EQD38553.1"/>
    </source>
</evidence>
<proteinExistence type="predicted"/>
<accession>T0YZW4</accession>
<comment type="caution">
    <text evidence="1">The sequence shown here is derived from an EMBL/GenBank/DDBJ whole genome shotgun (WGS) entry which is preliminary data.</text>
</comment>
<protein>
    <submittedName>
        <fullName evidence="1">Protein containing DUF885, bacterial</fullName>
    </submittedName>
</protein>
<gene>
    <name evidence="1" type="ORF">B1B_15752</name>
</gene>
<reference evidence="1" key="1">
    <citation type="submission" date="2013-08" db="EMBL/GenBank/DDBJ databases">
        <authorList>
            <person name="Mendez C."/>
            <person name="Richter M."/>
            <person name="Ferrer M."/>
            <person name="Sanchez J."/>
        </authorList>
    </citation>
    <scope>NUCLEOTIDE SEQUENCE</scope>
</reference>
<organism evidence="1">
    <name type="scientific">mine drainage metagenome</name>
    <dbReference type="NCBI Taxonomy" id="410659"/>
    <lineage>
        <taxon>unclassified sequences</taxon>
        <taxon>metagenomes</taxon>
        <taxon>ecological metagenomes</taxon>
    </lineage>
</organism>
<dbReference type="PANTHER" id="PTHR33361">
    <property type="entry name" value="GLR0591 PROTEIN"/>
    <property type="match status" value="1"/>
</dbReference>
<name>T0YZW4_9ZZZZ</name>
<feature type="non-terminal residue" evidence="1">
    <location>
        <position position="1"/>
    </location>
</feature>
<dbReference type="PANTHER" id="PTHR33361:SF15">
    <property type="entry name" value="DUF885 FAMILY LIPOPROTEIN"/>
    <property type="match status" value="1"/>
</dbReference>
<dbReference type="Pfam" id="PF05960">
    <property type="entry name" value="DUF885"/>
    <property type="match status" value="1"/>
</dbReference>
<dbReference type="InterPro" id="IPR010281">
    <property type="entry name" value="DUF885"/>
</dbReference>